<accession>K3XU38</accession>
<protein>
    <submittedName>
        <fullName evidence="1">Uncharacterized protein</fullName>
    </submittedName>
</protein>
<organism evidence="1 2">
    <name type="scientific">Setaria italica</name>
    <name type="common">Foxtail millet</name>
    <name type="synonym">Panicum italicum</name>
    <dbReference type="NCBI Taxonomy" id="4555"/>
    <lineage>
        <taxon>Eukaryota</taxon>
        <taxon>Viridiplantae</taxon>
        <taxon>Streptophyta</taxon>
        <taxon>Embryophyta</taxon>
        <taxon>Tracheophyta</taxon>
        <taxon>Spermatophyta</taxon>
        <taxon>Magnoliopsida</taxon>
        <taxon>Liliopsida</taxon>
        <taxon>Poales</taxon>
        <taxon>Poaceae</taxon>
        <taxon>PACMAD clade</taxon>
        <taxon>Panicoideae</taxon>
        <taxon>Panicodae</taxon>
        <taxon>Paniceae</taxon>
        <taxon>Cenchrinae</taxon>
        <taxon>Setaria</taxon>
    </lineage>
</organism>
<dbReference type="Proteomes" id="UP000004995">
    <property type="component" value="Unassembled WGS sequence"/>
</dbReference>
<dbReference type="InParanoid" id="K3XU38"/>
<evidence type="ECO:0000313" key="1">
    <source>
        <dbReference type="EnsemblPlants" id="KQL08694"/>
    </source>
</evidence>
<dbReference type="EnsemblPlants" id="KQL08694">
    <property type="protein sequence ID" value="KQL08694"/>
    <property type="gene ID" value="SETIT_005445mg"/>
</dbReference>
<name>K3XU38_SETIT</name>
<sequence>MRRRPAGRNVKPYRSRCRRLYYWRIPVHVDRICRGC</sequence>
<dbReference type="HOGENOM" id="CLU_3360600_0_0_1"/>
<evidence type="ECO:0000313" key="2">
    <source>
        <dbReference type="Proteomes" id="UP000004995"/>
    </source>
</evidence>
<dbReference type="EMBL" id="AGNK02003465">
    <property type="status" value="NOT_ANNOTATED_CDS"/>
    <property type="molecule type" value="Genomic_DNA"/>
</dbReference>
<reference evidence="2" key="1">
    <citation type="journal article" date="2012" name="Nat. Biotechnol.">
        <title>Reference genome sequence of the model plant Setaria.</title>
        <authorList>
            <person name="Bennetzen J.L."/>
            <person name="Schmutz J."/>
            <person name="Wang H."/>
            <person name="Percifield R."/>
            <person name="Hawkins J."/>
            <person name="Pontaroli A.C."/>
            <person name="Estep M."/>
            <person name="Feng L."/>
            <person name="Vaughn J.N."/>
            <person name="Grimwood J."/>
            <person name="Jenkins J."/>
            <person name="Barry K."/>
            <person name="Lindquist E."/>
            <person name="Hellsten U."/>
            <person name="Deshpande S."/>
            <person name="Wang X."/>
            <person name="Wu X."/>
            <person name="Mitros T."/>
            <person name="Triplett J."/>
            <person name="Yang X."/>
            <person name="Ye C.Y."/>
            <person name="Mauro-Herrera M."/>
            <person name="Wang L."/>
            <person name="Li P."/>
            <person name="Sharma M."/>
            <person name="Sharma R."/>
            <person name="Ronald P.C."/>
            <person name="Panaud O."/>
            <person name="Kellogg E.A."/>
            <person name="Brutnell T.P."/>
            <person name="Doust A.N."/>
            <person name="Tuskan G.A."/>
            <person name="Rokhsar D."/>
            <person name="Devos K.M."/>
        </authorList>
    </citation>
    <scope>NUCLEOTIDE SEQUENCE [LARGE SCALE GENOMIC DNA]</scope>
    <source>
        <strain evidence="2">cv. Yugu1</strain>
    </source>
</reference>
<reference evidence="1" key="2">
    <citation type="submission" date="2018-08" db="UniProtKB">
        <authorList>
            <consortium name="EnsemblPlants"/>
        </authorList>
    </citation>
    <scope>IDENTIFICATION</scope>
    <source>
        <strain evidence="1">Yugu1</strain>
    </source>
</reference>
<dbReference type="AlphaFoldDB" id="K3XU38"/>
<dbReference type="Gramene" id="KQL08694">
    <property type="protein sequence ID" value="KQL08694"/>
    <property type="gene ID" value="SETIT_005445mg"/>
</dbReference>
<keyword evidence="2" id="KW-1185">Reference proteome</keyword>
<proteinExistence type="predicted"/>